<name>A0A0R1SA37_9LACO</name>
<comment type="caution">
    <text evidence="2">The sequence shown here is derived from an EMBL/GenBank/DDBJ whole genome shotgun (WGS) entry which is preliminary data.</text>
</comment>
<keyword evidence="3" id="KW-1185">Reference proteome</keyword>
<keyword evidence="1" id="KW-1133">Transmembrane helix</keyword>
<evidence type="ECO:0000313" key="2">
    <source>
        <dbReference type="EMBL" id="KRL63000.1"/>
    </source>
</evidence>
<feature type="transmembrane region" description="Helical" evidence="1">
    <location>
        <begin position="36"/>
        <end position="57"/>
    </location>
</feature>
<dbReference type="Proteomes" id="UP000051931">
    <property type="component" value="Unassembled WGS sequence"/>
</dbReference>
<dbReference type="AlphaFoldDB" id="A0A0R1SA37"/>
<organism evidence="2 3">
    <name type="scientific">Lactobacillus psittaci DSM 15354</name>
    <dbReference type="NCBI Taxonomy" id="1122152"/>
    <lineage>
        <taxon>Bacteria</taxon>
        <taxon>Bacillati</taxon>
        <taxon>Bacillota</taxon>
        <taxon>Bacilli</taxon>
        <taxon>Lactobacillales</taxon>
        <taxon>Lactobacillaceae</taxon>
        <taxon>Lactobacillus</taxon>
    </lineage>
</organism>
<protein>
    <submittedName>
        <fullName evidence="2">Uncharacterized protein</fullName>
    </submittedName>
</protein>
<accession>A0A0R1SA37</accession>
<dbReference type="STRING" id="1122152.GCA_000425905_01114"/>
<dbReference type="OrthoDB" id="2319452at2"/>
<dbReference type="PATRIC" id="fig|1122152.4.peg.1216"/>
<proteinExistence type="predicted"/>
<feature type="transmembrane region" description="Helical" evidence="1">
    <location>
        <begin position="9"/>
        <end position="30"/>
    </location>
</feature>
<evidence type="ECO:0000313" key="3">
    <source>
        <dbReference type="Proteomes" id="UP000051931"/>
    </source>
</evidence>
<reference evidence="2 3" key="1">
    <citation type="journal article" date="2015" name="Genome Announc.">
        <title>Expanding the biotechnology potential of lactobacilli through comparative genomics of 213 strains and associated genera.</title>
        <authorList>
            <person name="Sun Z."/>
            <person name="Harris H.M."/>
            <person name="McCann A."/>
            <person name="Guo C."/>
            <person name="Argimon S."/>
            <person name="Zhang W."/>
            <person name="Yang X."/>
            <person name="Jeffery I.B."/>
            <person name="Cooney J.C."/>
            <person name="Kagawa T.F."/>
            <person name="Liu W."/>
            <person name="Song Y."/>
            <person name="Salvetti E."/>
            <person name="Wrobel A."/>
            <person name="Rasinkangas P."/>
            <person name="Parkhill J."/>
            <person name="Rea M.C."/>
            <person name="O'Sullivan O."/>
            <person name="Ritari J."/>
            <person name="Douillard F.P."/>
            <person name="Paul Ross R."/>
            <person name="Yang R."/>
            <person name="Briner A.E."/>
            <person name="Felis G.E."/>
            <person name="de Vos W.M."/>
            <person name="Barrangou R."/>
            <person name="Klaenhammer T.R."/>
            <person name="Caufield P.W."/>
            <person name="Cui Y."/>
            <person name="Zhang H."/>
            <person name="O'Toole P.W."/>
        </authorList>
    </citation>
    <scope>NUCLEOTIDE SEQUENCE [LARGE SCALE GENOMIC DNA]</scope>
    <source>
        <strain evidence="2 3">DSM 15354</strain>
    </source>
</reference>
<dbReference type="EMBL" id="AZFB01000006">
    <property type="protein sequence ID" value="KRL63000.1"/>
    <property type="molecule type" value="Genomic_DNA"/>
</dbReference>
<keyword evidence="1" id="KW-0812">Transmembrane</keyword>
<keyword evidence="1" id="KW-0472">Membrane</keyword>
<sequence>MTDATKKKIVFLTKIAGWLCLVPASMYLLLFQLNSGLANLAIFELLVTIIFATVILLSNQTGLCYNRKVMFRLAIFAILFVSPVVSIPLFLAAKKIPN</sequence>
<dbReference type="RefSeq" id="WP_027825080.1">
    <property type="nucleotide sequence ID" value="NZ_AUEI01000008.1"/>
</dbReference>
<feature type="transmembrane region" description="Helical" evidence="1">
    <location>
        <begin position="69"/>
        <end position="93"/>
    </location>
</feature>
<evidence type="ECO:0000256" key="1">
    <source>
        <dbReference type="SAM" id="Phobius"/>
    </source>
</evidence>
<gene>
    <name evidence="2" type="ORF">FC23_GL001184</name>
</gene>